<feature type="transmembrane region" description="Helical" evidence="1">
    <location>
        <begin position="122"/>
        <end position="144"/>
    </location>
</feature>
<feature type="transmembrane region" description="Helical" evidence="1">
    <location>
        <begin position="63"/>
        <end position="85"/>
    </location>
</feature>
<feature type="transmembrane region" description="Helical" evidence="1">
    <location>
        <begin position="332"/>
        <end position="352"/>
    </location>
</feature>
<dbReference type="EMBL" id="DSDK01000509">
    <property type="protein sequence ID" value="HDR51833.1"/>
    <property type="molecule type" value="Genomic_DNA"/>
</dbReference>
<feature type="transmembrane region" description="Helical" evidence="1">
    <location>
        <begin position="250"/>
        <end position="271"/>
    </location>
</feature>
<evidence type="ECO:0000256" key="1">
    <source>
        <dbReference type="SAM" id="Phobius"/>
    </source>
</evidence>
<keyword evidence="1" id="KW-1133">Transmembrane helix</keyword>
<dbReference type="AlphaFoldDB" id="A0A831PQM0"/>
<evidence type="ECO:0000313" key="2">
    <source>
        <dbReference type="EMBL" id="HDR51833.1"/>
    </source>
</evidence>
<organism evidence="2">
    <name type="scientific">Mariniphaga anaerophila</name>
    <dbReference type="NCBI Taxonomy" id="1484053"/>
    <lineage>
        <taxon>Bacteria</taxon>
        <taxon>Pseudomonadati</taxon>
        <taxon>Bacteroidota</taxon>
        <taxon>Bacteroidia</taxon>
        <taxon>Marinilabiliales</taxon>
        <taxon>Prolixibacteraceae</taxon>
        <taxon>Mariniphaga</taxon>
    </lineage>
</organism>
<comment type="caution">
    <text evidence="2">The sequence shown here is derived from an EMBL/GenBank/DDBJ whole genome shotgun (WGS) entry which is preliminary data.</text>
</comment>
<keyword evidence="1" id="KW-0812">Transmembrane</keyword>
<name>A0A831PQM0_9BACT</name>
<feature type="transmembrane region" description="Helical" evidence="1">
    <location>
        <begin position="97"/>
        <end position="116"/>
    </location>
</feature>
<accession>A0A831PQM0</accession>
<dbReference type="Proteomes" id="UP000886047">
    <property type="component" value="Unassembled WGS sequence"/>
</dbReference>
<feature type="transmembrane region" description="Helical" evidence="1">
    <location>
        <begin position="441"/>
        <end position="464"/>
    </location>
</feature>
<feature type="transmembrane region" description="Helical" evidence="1">
    <location>
        <begin position="12"/>
        <end position="32"/>
    </location>
</feature>
<feature type="transmembrane region" description="Helical" evidence="1">
    <location>
        <begin position="372"/>
        <end position="390"/>
    </location>
</feature>
<feature type="transmembrane region" description="Helical" evidence="1">
    <location>
        <begin position="402"/>
        <end position="421"/>
    </location>
</feature>
<reference evidence="2" key="1">
    <citation type="journal article" date="2020" name="mSystems">
        <title>Genome- and Community-Level Interaction Insights into Carbon Utilization and Element Cycling Functions of Hydrothermarchaeota in Hydrothermal Sediment.</title>
        <authorList>
            <person name="Zhou Z."/>
            <person name="Liu Y."/>
            <person name="Xu W."/>
            <person name="Pan J."/>
            <person name="Luo Z.H."/>
            <person name="Li M."/>
        </authorList>
    </citation>
    <scope>NUCLEOTIDE SEQUENCE [LARGE SCALE GENOMIC DNA]</scope>
    <source>
        <strain evidence="2">SpSt-1217</strain>
    </source>
</reference>
<feature type="transmembrane region" description="Helical" evidence="1">
    <location>
        <begin position="277"/>
        <end position="298"/>
    </location>
</feature>
<proteinExistence type="predicted"/>
<feature type="transmembrane region" description="Helical" evidence="1">
    <location>
        <begin position="213"/>
        <end position="238"/>
    </location>
</feature>
<feature type="transmembrane region" description="Helical" evidence="1">
    <location>
        <begin position="170"/>
        <end position="193"/>
    </location>
</feature>
<keyword evidence="1" id="KW-0472">Membrane</keyword>
<protein>
    <submittedName>
        <fullName evidence="2">Uncharacterized protein</fullName>
    </submittedName>
</protein>
<gene>
    <name evidence="2" type="ORF">ENN90_09505</name>
</gene>
<sequence length="506" mass="57335">MNRAGYFFNSTKGLILLAIVMVSVTTAIFGMLSGPMIEWGVKDFVVRWLHMDLKPDERAGRIIMLYHTIAMAVIAIEVYMITSVVPMKNHQQTNINTVVTIGYLTTMFFGLGFAYWEQNWAFHGLFLVGLSLMFFAGLMLAVALNPWSKAYRVTDKAYAHTKKGMDLERMAFFVMVVMALISAMFGAVPGSFWGNGHETFLAEDIIRESDKTAFQKAIIGHLHIMLTLIAVAITLVVGRWLDFKGIFHKMAMWLMIPGTIIISGGAWSVVWTHSAHTFIYVGSVFVMIAALFLVIFGWKKLINDRLKEQNLKKAGFIKRIAALVHDPIKFGALWQMVFMNFTVSGVGIFMAVKLDDIFRVWPLREERITLTGHWHILSAIIATIIIMYYADISGLKGKARKWFGWLLIIGSDVAFASVTIFSMKRLMVVETAQQQLVNTTMILTDLGLGMVLVLMFVLLLWRLFDLFKDNGLWRKETIDQELEVNKTAGYMSAFLKKDYFTEGGEK</sequence>